<dbReference type="eggNOG" id="COG2813">
    <property type="taxonomic scope" value="Bacteria"/>
</dbReference>
<organism evidence="4 5">
    <name type="scientific">Leadbettera azotonutricia (strain ATCC BAA-888 / DSM 13862 / ZAS-9)</name>
    <name type="common">Treponema azotonutricium</name>
    <dbReference type="NCBI Taxonomy" id="545695"/>
    <lineage>
        <taxon>Bacteria</taxon>
        <taxon>Pseudomonadati</taxon>
        <taxon>Spirochaetota</taxon>
        <taxon>Spirochaetia</taxon>
        <taxon>Spirochaetales</taxon>
        <taxon>Breznakiellaceae</taxon>
        <taxon>Leadbettera</taxon>
    </lineage>
</organism>
<dbReference type="AlphaFoldDB" id="F5YFL7"/>
<sequence>MDAGSGCGVLGVCAAGALLDIIKEPAASPEGKASSSGQFHVRAQDRDELARGFTEYNACRNNIPAAVLEARAEPLLAGPLGARWDLIITNIPAKAGGPVLEDFVRRSAALLNPNGRVFMVAVNTLADFFRERIDEAGAALLHEEQGTEHRVFVYGHGDAKDATAAVQTGPGFLDRYPFYIRHSDTYAIENIPVHIDAIHGCGDFDSPGDDILAAAKLCSRMGENLSSGSWLIHEPCQGHFAVWLAKFTGEAPAPKLALAGRNILALEASQHNLETNSPGIAPLLIPAADLLCDREALLGAGPYSFIAAFPEIVPQANRHTAAWESLEALLAPGGIFLVSLGSSDAERFDRLKPKGFSRLGDAKRKGFRALAYTR</sequence>
<dbReference type="Gene3D" id="3.40.50.150">
    <property type="entry name" value="Vaccinia Virus protein VP39"/>
    <property type="match status" value="1"/>
</dbReference>
<dbReference type="STRING" id="545695.TREAZ_0060"/>
<evidence type="ECO:0000313" key="4">
    <source>
        <dbReference type="EMBL" id="AEF82386.1"/>
    </source>
</evidence>
<keyword evidence="1 4" id="KW-0489">Methyltransferase</keyword>
<dbReference type="EMBL" id="CP001841">
    <property type="protein sequence ID" value="AEF82386.1"/>
    <property type="molecule type" value="Genomic_DNA"/>
</dbReference>
<accession>F5YFL7</accession>
<name>F5YFL7_LEAAZ</name>
<evidence type="ECO:0000256" key="1">
    <source>
        <dbReference type="ARBA" id="ARBA00022603"/>
    </source>
</evidence>
<dbReference type="KEGG" id="taz:TREAZ_0060"/>
<protein>
    <submittedName>
        <fullName evidence="4">Methyltransferase small domain family</fullName>
    </submittedName>
</protein>
<dbReference type="GO" id="GO:0008168">
    <property type="term" value="F:methyltransferase activity"/>
    <property type="evidence" value="ECO:0007669"/>
    <property type="project" value="UniProtKB-KW"/>
</dbReference>
<proteinExistence type="predicted"/>
<gene>
    <name evidence="4" type="ordered locus">TREAZ_0060</name>
</gene>
<dbReference type="SUPFAM" id="SSF53335">
    <property type="entry name" value="S-adenosyl-L-methionine-dependent methyltransferases"/>
    <property type="match status" value="1"/>
</dbReference>
<dbReference type="Pfam" id="PF05175">
    <property type="entry name" value="MTS"/>
    <property type="match status" value="1"/>
</dbReference>
<keyword evidence="4" id="KW-0808">Transferase</keyword>
<reference evidence="5" key="1">
    <citation type="submission" date="2009-12" db="EMBL/GenBank/DDBJ databases">
        <title>Complete sequence of Treponema azotonutricium strain ZAS-9.</title>
        <authorList>
            <person name="Tetu S.G."/>
            <person name="Matson E."/>
            <person name="Ren Q."/>
            <person name="Seshadri R."/>
            <person name="Elbourne L."/>
            <person name="Hassan K.A."/>
            <person name="Durkin A."/>
            <person name="Radune D."/>
            <person name="Mohamoud Y."/>
            <person name="Shay R."/>
            <person name="Jin S."/>
            <person name="Zhang X."/>
            <person name="Lucey K."/>
            <person name="Ballor N.R."/>
            <person name="Ottesen E."/>
            <person name="Rosenthal R."/>
            <person name="Allen A."/>
            <person name="Leadbetter J.R."/>
            <person name="Paulsen I.T."/>
        </authorList>
    </citation>
    <scope>NUCLEOTIDE SEQUENCE [LARGE SCALE GENOMIC DNA]</scope>
    <source>
        <strain evidence="5">ATCC BAA-888 / DSM 13862 / ZAS-9</strain>
    </source>
</reference>
<reference evidence="4 5" key="2">
    <citation type="journal article" date="2011" name="ISME J.">
        <title>RNA-seq reveals cooperative metabolic interactions between two termite-gut spirochete species in co-culture.</title>
        <authorList>
            <person name="Rosenthal A.Z."/>
            <person name="Matson E.G."/>
            <person name="Eldar A."/>
            <person name="Leadbetter J.R."/>
        </authorList>
    </citation>
    <scope>NUCLEOTIDE SEQUENCE [LARGE SCALE GENOMIC DNA]</scope>
    <source>
        <strain evidence="5">ATCC BAA-888 / DSM 13862 / ZAS-9</strain>
    </source>
</reference>
<dbReference type="GO" id="GO:0032259">
    <property type="term" value="P:methylation"/>
    <property type="evidence" value="ECO:0007669"/>
    <property type="project" value="UniProtKB-KW"/>
</dbReference>
<dbReference type="Proteomes" id="UP000009222">
    <property type="component" value="Chromosome"/>
</dbReference>
<keyword evidence="2" id="KW-0949">S-adenosyl-L-methionine</keyword>
<evidence type="ECO:0000256" key="2">
    <source>
        <dbReference type="ARBA" id="ARBA00022691"/>
    </source>
</evidence>
<dbReference type="InParanoid" id="F5YFL7"/>
<evidence type="ECO:0000259" key="3">
    <source>
        <dbReference type="Pfam" id="PF05175"/>
    </source>
</evidence>
<dbReference type="InterPro" id="IPR029063">
    <property type="entry name" value="SAM-dependent_MTases_sf"/>
</dbReference>
<dbReference type="HOGENOM" id="CLU_739517_0_0_12"/>
<evidence type="ECO:0000313" key="5">
    <source>
        <dbReference type="Proteomes" id="UP000009222"/>
    </source>
</evidence>
<dbReference type="InterPro" id="IPR007848">
    <property type="entry name" value="Small_mtfrase_dom"/>
</dbReference>
<feature type="domain" description="Methyltransferase small" evidence="3">
    <location>
        <begin position="35"/>
        <end position="125"/>
    </location>
</feature>
<keyword evidence="5" id="KW-1185">Reference proteome</keyword>